<sequence length="93" mass="10636">MQTPSTNTAPRSSTLPPSRSRNGNRPFPYPNASQTEHQRSTLLAEFLRTTQMLTLHPSLQLHFAPFPSTIVQFRRTFILTPDNGWMRFYVSAS</sequence>
<dbReference type="AlphaFoldDB" id="A0A2A6BSH5"/>
<accession>A0A8R1UZZ9</accession>
<reference evidence="2" key="2">
    <citation type="submission" date="2022-06" db="UniProtKB">
        <authorList>
            <consortium name="EnsemblMetazoa"/>
        </authorList>
    </citation>
    <scope>IDENTIFICATION</scope>
    <source>
        <strain evidence="2">PS312</strain>
    </source>
</reference>
<evidence type="ECO:0000313" key="3">
    <source>
        <dbReference type="Proteomes" id="UP000005239"/>
    </source>
</evidence>
<dbReference type="EnsemblMetazoa" id="PPA44499.1">
    <property type="protein sequence ID" value="PPA44499.1"/>
    <property type="gene ID" value="WBGene00282868"/>
</dbReference>
<accession>A0A2A6BSH5</accession>
<keyword evidence="3" id="KW-1185">Reference proteome</keyword>
<evidence type="ECO:0000256" key="1">
    <source>
        <dbReference type="SAM" id="MobiDB-lite"/>
    </source>
</evidence>
<organism evidence="2 3">
    <name type="scientific">Pristionchus pacificus</name>
    <name type="common">Parasitic nematode worm</name>
    <dbReference type="NCBI Taxonomy" id="54126"/>
    <lineage>
        <taxon>Eukaryota</taxon>
        <taxon>Metazoa</taxon>
        <taxon>Ecdysozoa</taxon>
        <taxon>Nematoda</taxon>
        <taxon>Chromadorea</taxon>
        <taxon>Rhabditida</taxon>
        <taxon>Rhabditina</taxon>
        <taxon>Diplogasteromorpha</taxon>
        <taxon>Diplogasteroidea</taxon>
        <taxon>Neodiplogasteridae</taxon>
        <taxon>Pristionchus</taxon>
    </lineage>
</organism>
<reference evidence="3" key="1">
    <citation type="journal article" date="2008" name="Nat. Genet.">
        <title>The Pristionchus pacificus genome provides a unique perspective on nematode lifestyle and parasitism.</title>
        <authorList>
            <person name="Dieterich C."/>
            <person name="Clifton S.W."/>
            <person name="Schuster L.N."/>
            <person name="Chinwalla A."/>
            <person name="Delehaunty K."/>
            <person name="Dinkelacker I."/>
            <person name="Fulton L."/>
            <person name="Fulton R."/>
            <person name="Godfrey J."/>
            <person name="Minx P."/>
            <person name="Mitreva M."/>
            <person name="Roeseler W."/>
            <person name="Tian H."/>
            <person name="Witte H."/>
            <person name="Yang S.P."/>
            <person name="Wilson R.K."/>
            <person name="Sommer R.J."/>
        </authorList>
    </citation>
    <scope>NUCLEOTIDE SEQUENCE [LARGE SCALE GENOMIC DNA]</scope>
    <source>
        <strain evidence="3">PS312</strain>
    </source>
</reference>
<protein>
    <submittedName>
        <fullName evidence="2">Uncharacterized protein</fullName>
    </submittedName>
</protein>
<dbReference type="Proteomes" id="UP000005239">
    <property type="component" value="Unassembled WGS sequence"/>
</dbReference>
<feature type="region of interest" description="Disordered" evidence="1">
    <location>
        <begin position="1"/>
        <end position="38"/>
    </location>
</feature>
<gene>
    <name evidence="2" type="primary">WBGene00282868</name>
</gene>
<name>A0A2A6BSH5_PRIPA</name>
<feature type="compositionally biased region" description="Low complexity" evidence="1">
    <location>
        <begin position="10"/>
        <end position="21"/>
    </location>
</feature>
<proteinExistence type="predicted"/>
<evidence type="ECO:0000313" key="2">
    <source>
        <dbReference type="EnsemblMetazoa" id="PPA44499.1"/>
    </source>
</evidence>